<name>A0AAJ0FEN2_9PEZI</name>
<protein>
    <recommendedName>
        <fullName evidence="4">NmrA-like domain-containing protein</fullName>
    </recommendedName>
</protein>
<keyword evidence="3" id="KW-0560">Oxidoreductase</keyword>
<sequence>MPVVAVAGGTGKLGRAIVDALVSAGQHDVLVLARGEVDEAKQKEIGARLVFADYSSTDALASLLETNGIDTVISTISSAADIASELNLIKAADKSAVTKRYIPSIWGIKYTPEIASYFPIAQAKLDILEAVESTSLEYTAVLIGYFLDFFVLPRVKSYLDPLPIVLDVANNAAAIPGSGSVPVVFTHTFDVARFTVALLTLPKWEKESYVIGDRVTWNEFLNLVEEAKGVKFTVANDPIEKLKAGQITELPSHKQMYPFFPKAMLQGMFASFGRMFEEGVFDLRPSHALNDDFPEIKPRKVRQLVFEAWNQEP</sequence>
<evidence type="ECO:0000256" key="1">
    <source>
        <dbReference type="ARBA" id="ARBA00005725"/>
    </source>
</evidence>
<evidence type="ECO:0000256" key="3">
    <source>
        <dbReference type="ARBA" id="ARBA00023002"/>
    </source>
</evidence>
<proteinExistence type="inferred from homology"/>
<evidence type="ECO:0000313" key="6">
    <source>
        <dbReference type="Proteomes" id="UP001244011"/>
    </source>
</evidence>
<evidence type="ECO:0000256" key="2">
    <source>
        <dbReference type="ARBA" id="ARBA00022857"/>
    </source>
</evidence>
<evidence type="ECO:0000313" key="5">
    <source>
        <dbReference type="EMBL" id="KAK1764547.1"/>
    </source>
</evidence>
<accession>A0AAJ0FEN2</accession>
<dbReference type="InterPro" id="IPR036291">
    <property type="entry name" value="NAD(P)-bd_dom_sf"/>
</dbReference>
<dbReference type="Pfam" id="PF05368">
    <property type="entry name" value="NmrA"/>
    <property type="match status" value="1"/>
</dbReference>
<dbReference type="RefSeq" id="XP_060280760.1">
    <property type="nucleotide sequence ID" value="XM_060428655.1"/>
</dbReference>
<dbReference type="GO" id="GO:0016491">
    <property type="term" value="F:oxidoreductase activity"/>
    <property type="evidence" value="ECO:0007669"/>
    <property type="project" value="UniProtKB-KW"/>
</dbReference>
<dbReference type="SUPFAM" id="SSF51735">
    <property type="entry name" value="NAD(P)-binding Rossmann-fold domains"/>
    <property type="match status" value="1"/>
</dbReference>
<feature type="domain" description="NmrA-like" evidence="4">
    <location>
        <begin position="4"/>
        <end position="287"/>
    </location>
</feature>
<evidence type="ECO:0000259" key="4">
    <source>
        <dbReference type="Pfam" id="PF05368"/>
    </source>
</evidence>
<comment type="similarity">
    <text evidence="1">Belongs to the NmrA-type oxidoreductase family. Isoflavone reductase subfamily.</text>
</comment>
<dbReference type="Proteomes" id="UP001244011">
    <property type="component" value="Unassembled WGS sequence"/>
</dbReference>
<reference evidence="5" key="1">
    <citation type="submission" date="2023-06" db="EMBL/GenBank/DDBJ databases">
        <title>Genome-scale phylogeny and comparative genomics of the fungal order Sordariales.</title>
        <authorList>
            <consortium name="Lawrence Berkeley National Laboratory"/>
            <person name="Hensen N."/>
            <person name="Bonometti L."/>
            <person name="Westerberg I."/>
            <person name="Brannstrom I.O."/>
            <person name="Guillou S."/>
            <person name="Cros-Aarteil S."/>
            <person name="Calhoun S."/>
            <person name="Haridas S."/>
            <person name="Kuo A."/>
            <person name="Mondo S."/>
            <person name="Pangilinan J."/>
            <person name="Riley R."/>
            <person name="Labutti K."/>
            <person name="Andreopoulos B."/>
            <person name="Lipzen A."/>
            <person name="Chen C."/>
            <person name="Yanf M."/>
            <person name="Daum C."/>
            <person name="Ng V."/>
            <person name="Clum A."/>
            <person name="Steindorff A."/>
            <person name="Ohm R."/>
            <person name="Martin F."/>
            <person name="Silar P."/>
            <person name="Natvig D."/>
            <person name="Lalanne C."/>
            <person name="Gautier V."/>
            <person name="Ament-Velasquez S.L."/>
            <person name="Kruys A."/>
            <person name="Hutchinson M.I."/>
            <person name="Powell A.J."/>
            <person name="Barry K."/>
            <person name="Miller A.N."/>
            <person name="Grigoriev I.V."/>
            <person name="Debuchy R."/>
            <person name="Gladieux P."/>
            <person name="Thoren M.H."/>
            <person name="Johannesson H."/>
        </authorList>
    </citation>
    <scope>NUCLEOTIDE SEQUENCE</scope>
    <source>
        <strain evidence="5">8032-3</strain>
    </source>
</reference>
<dbReference type="EMBL" id="MU839019">
    <property type="protein sequence ID" value="KAK1764547.1"/>
    <property type="molecule type" value="Genomic_DNA"/>
</dbReference>
<dbReference type="GeneID" id="85311842"/>
<organism evidence="5 6">
    <name type="scientific">Phialemonium atrogriseum</name>
    <dbReference type="NCBI Taxonomy" id="1093897"/>
    <lineage>
        <taxon>Eukaryota</taxon>
        <taxon>Fungi</taxon>
        <taxon>Dikarya</taxon>
        <taxon>Ascomycota</taxon>
        <taxon>Pezizomycotina</taxon>
        <taxon>Sordariomycetes</taxon>
        <taxon>Sordariomycetidae</taxon>
        <taxon>Cephalothecales</taxon>
        <taxon>Cephalothecaceae</taxon>
        <taxon>Phialemonium</taxon>
    </lineage>
</organism>
<dbReference type="InterPro" id="IPR051609">
    <property type="entry name" value="NmrA/Isoflavone_reductase-like"/>
</dbReference>
<comment type="caution">
    <text evidence="5">The sequence shown here is derived from an EMBL/GenBank/DDBJ whole genome shotgun (WGS) entry which is preliminary data.</text>
</comment>
<dbReference type="PANTHER" id="PTHR47706">
    <property type="entry name" value="NMRA-LIKE FAMILY PROTEIN"/>
    <property type="match status" value="1"/>
</dbReference>
<keyword evidence="6" id="KW-1185">Reference proteome</keyword>
<dbReference type="Gene3D" id="3.90.25.10">
    <property type="entry name" value="UDP-galactose 4-epimerase, domain 1"/>
    <property type="match status" value="1"/>
</dbReference>
<gene>
    <name evidence="5" type="ORF">QBC33DRAFT_546391</name>
</gene>
<dbReference type="InterPro" id="IPR008030">
    <property type="entry name" value="NmrA-like"/>
</dbReference>
<dbReference type="Gene3D" id="3.40.50.720">
    <property type="entry name" value="NAD(P)-binding Rossmann-like Domain"/>
    <property type="match status" value="1"/>
</dbReference>
<dbReference type="AlphaFoldDB" id="A0AAJ0FEN2"/>
<dbReference type="PANTHER" id="PTHR47706:SF4">
    <property type="entry name" value="NMRA-LIKE DOMAIN-CONTAINING PROTEIN"/>
    <property type="match status" value="1"/>
</dbReference>
<keyword evidence="2" id="KW-0521">NADP</keyword>